<feature type="compositionally biased region" description="Polar residues" evidence="1">
    <location>
        <begin position="673"/>
        <end position="686"/>
    </location>
</feature>
<feature type="compositionally biased region" description="Low complexity" evidence="1">
    <location>
        <begin position="895"/>
        <end position="910"/>
    </location>
</feature>
<gene>
    <name evidence="2" type="ORF">PSNMU_V1.4_AUG-EV-PASAV3_0029050</name>
</gene>
<dbReference type="AlphaFoldDB" id="A0A448Z2C7"/>
<feature type="compositionally biased region" description="Polar residues" evidence="1">
    <location>
        <begin position="322"/>
        <end position="331"/>
    </location>
</feature>
<keyword evidence="3" id="KW-1185">Reference proteome</keyword>
<feature type="compositionally biased region" description="Polar residues" evidence="1">
    <location>
        <begin position="160"/>
        <end position="170"/>
    </location>
</feature>
<feature type="compositionally biased region" description="Basic and acidic residues" evidence="1">
    <location>
        <begin position="97"/>
        <end position="120"/>
    </location>
</feature>
<feature type="compositionally biased region" description="Polar residues" evidence="1">
    <location>
        <begin position="73"/>
        <end position="96"/>
    </location>
</feature>
<feature type="compositionally biased region" description="Basic residues" evidence="1">
    <location>
        <begin position="208"/>
        <end position="223"/>
    </location>
</feature>
<reference evidence="2 3" key="1">
    <citation type="submission" date="2019-01" db="EMBL/GenBank/DDBJ databases">
        <authorList>
            <person name="Ferrante I. M."/>
        </authorList>
    </citation>
    <scope>NUCLEOTIDE SEQUENCE [LARGE SCALE GENOMIC DNA]</scope>
    <source>
        <strain evidence="2 3">B856</strain>
    </source>
</reference>
<dbReference type="Proteomes" id="UP000291116">
    <property type="component" value="Unassembled WGS sequence"/>
</dbReference>
<feature type="region of interest" description="Disordered" evidence="1">
    <location>
        <begin position="647"/>
        <end position="686"/>
    </location>
</feature>
<feature type="compositionally biased region" description="Basic and acidic residues" evidence="1">
    <location>
        <begin position="657"/>
        <end position="669"/>
    </location>
</feature>
<feature type="region of interest" description="Disordered" evidence="1">
    <location>
        <begin position="828"/>
        <end position="865"/>
    </location>
</feature>
<feature type="compositionally biased region" description="Basic and acidic residues" evidence="1">
    <location>
        <begin position="171"/>
        <end position="186"/>
    </location>
</feature>
<feature type="region of interest" description="Disordered" evidence="1">
    <location>
        <begin position="699"/>
        <end position="739"/>
    </location>
</feature>
<sequence length="951" mass="106824">MVRDAVDESSEPDLESMLRAGVDIDDDGVFDPTCLLQQPLDQDIDDLDELGINVEEDEDGGGYLEQIHGGTEGVSSNDSPHVQQNTMRTTPISSYPSKDDRNNENFYDECLRNDNGHDCNRNNTSSNSRNSPGFFNSPAHSPPVDDMIDGNQHQYDHRQVSMNEHPSSGGSERDHGHSPPEYDHPSHYNNAGGNNEEHFNPPTERQSSNRHPRSGKRQKRHPQRIAEVQQRILQVQEKIREVQHENMDHDQMPQHYEMRGDHYRHDRQEHGYQHQDHHNHHRRRHHRHHHQHHDHDHHDHHDHHSHHYNEHQRQPQGYPENFTDNAYNSHGSTRDFPRDSPYDSRDSYNRPPSNMRSGVDSFRGDHPRHHQQGPHQPPLYPDNSMRPHSLKGRHSPDDMRANGNDNDFCSHDRTQEMNSMRRGGPPHTMAHPPENLPNYKNSDEDNFGGHGRSMRHQQQVVGGMSQSLNGIPGHSNNNMVNNSRMHQHTHPQNMRLRMSRSLNGSLSGRMQNQSMNGSNNGGITSRMGIQSMSDSLNGIAGGKQGMDNHVKTNSQHDMMDRSNNGRLPQQNMMDRSNDGNMTQHRSIHSMSNSLNGIQNTNDGNISNQNGARNGNNILSNRRGIQSLSRSLNGLSSEQMMSQSVNGIPRSGGNGGFEGHHQGHRQEHRGSHSTGGQMSRSLNGPQNIEQNYYAGSFRQHQGGMNRMNQTSGPPSDMAHMNGNQASRNDYGPHNLRGGQTALQGMSQSLNGAHNVNLDNFGHRQSLPNKMNESREKRDIEMNNNNNIMRGSTGMGMNPRDIGSPVLNNSSVPSAPLLNQVSNLAKLPNRGSNPGMMQQLHGAPSTANEKVEVATEQGGNGTSKRGNPMALAEATMRSASSRKMIREFGLSLVKLQSNGRGQSKSFSSSNSKETVVKAKRKSGRESYTMLQSEAAFREHSRQTKMQQDQTTLS</sequence>
<feature type="region of interest" description="Disordered" evidence="1">
    <location>
        <begin position="56"/>
        <end position="226"/>
    </location>
</feature>
<feature type="region of interest" description="Disordered" evidence="1">
    <location>
        <begin position="895"/>
        <end position="951"/>
    </location>
</feature>
<evidence type="ECO:0000313" key="3">
    <source>
        <dbReference type="Proteomes" id="UP000291116"/>
    </source>
</evidence>
<protein>
    <submittedName>
        <fullName evidence="2">Uncharacterized protein</fullName>
    </submittedName>
</protein>
<organism evidence="2 3">
    <name type="scientific">Pseudo-nitzschia multistriata</name>
    <dbReference type="NCBI Taxonomy" id="183589"/>
    <lineage>
        <taxon>Eukaryota</taxon>
        <taxon>Sar</taxon>
        <taxon>Stramenopiles</taxon>
        <taxon>Ochrophyta</taxon>
        <taxon>Bacillariophyta</taxon>
        <taxon>Bacillariophyceae</taxon>
        <taxon>Bacillariophycidae</taxon>
        <taxon>Bacillariales</taxon>
        <taxon>Bacillariaceae</taxon>
        <taxon>Pseudo-nitzschia</taxon>
    </lineage>
</organism>
<feature type="compositionally biased region" description="Basic residues" evidence="1">
    <location>
        <begin position="277"/>
        <end position="292"/>
    </location>
</feature>
<name>A0A448Z2C7_9STRA</name>
<feature type="compositionally biased region" description="Basic and acidic residues" evidence="1">
    <location>
        <begin position="332"/>
        <end position="348"/>
    </location>
</feature>
<feature type="compositionally biased region" description="Polar residues" evidence="1">
    <location>
        <begin position="941"/>
        <end position="951"/>
    </location>
</feature>
<feature type="compositionally biased region" description="Low complexity" evidence="1">
    <location>
        <begin position="121"/>
        <end position="131"/>
    </location>
</feature>
<accession>A0A448Z2C7</accession>
<evidence type="ECO:0000256" key="1">
    <source>
        <dbReference type="SAM" id="MobiDB-lite"/>
    </source>
</evidence>
<evidence type="ECO:0000313" key="2">
    <source>
        <dbReference type="EMBL" id="VEU36154.1"/>
    </source>
</evidence>
<proteinExistence type="predicted"/>
<dbReference type="EMBL" id="CAACVS010000080">
    <property type="protein sequence ID" value="VEU36154.1"/>
    <property type="molecule type" value="Genomic_DNA"/>
</dbReference>
<feature type="region of interest" description="Disordered" evidence="1">
    <location>
        <begin position="269"/>
        <end position="451"/>
    </location>
</feature>